<dbReference type="InterPro" id="IPR032450">
    <property type="entry name" value="SMARCC_N"/>
</dbReference>
<reference evidence="3" key="2">
    <citation type="submission" date="2023-02" db="EMBL/GenBank/DDBJ databases">
        <authorList>
            <consortium name="DOE Joint Genome Institute"/>
            <person name="Mondo S.J."/>
            <person name="Chang Y."/>
            <person name="Wang Y."/>
            <person name="Ahrendt S."/>
            <person name="Andreopoulos W."/>
            <person name="Barry K."/>
            <person name="Beard J."/>
            <person name="Benny G.L."/>
            <person name="Blankenship S."/>
            <person name="Bonito G."/>
            <person name="Cuomo C."/>
            <person name="Desiro A."/>
            <person name="Gervers K.A."/>
            <person name="Hundley H."/>
            <person name="Kuo A."/>
            <person name="LaButti K."/>
            <person name="Lang B.F."/>
            <person name="Lipzen A."/>
            <person name="O'Donnell K."/>
            <person name="Pangilinan J."/>
            <person name="Reynolds N."/>
            <person name="Sandor L."/>
            <person name="Smith M.W."/>
            <person name="Tsang A."/>
            <person name="Grigoriev I.V."/>
            <person name="Stajich J.E."/>
            <person name="Spatafora J.W."/>
        </authorList>
    </citation>
    <scope>NUCLEOTIDE SEQUENCE</scope>
    <source>
        <strain evidence="3">RSA 2281</strain>
    </source>
</reference>
<dbReference type="AlphaFoldDB" id="A0AAD5JUA0"/>
<dbReference type="EMBL" id="JAIXMP010000025">
    <property type="protein sequence ID" value="KAI9253976.1"/>
    <property type="molecule type" value="Genomic_DNA"/>
</dbReference>
<evidence type="ECO:0000313" key="3">
    <source>
        <dbReference type="EMBL" id="KAI9253976.1"/>
    </source>
</evidence>
<keyword evidence="1" id="KW-0472">Membrane</keyword>
<dbReference type="PROSITE" id="PS52032">
    <property type="entry name" value="MARR_BRCT_CHROMO"/>
    <property type="match status" value="1"/>
</dbReference>
<keyword evidence="1" id="KW-1133">Transmembrane helix</keyword>
<dbReference type="Proteomes" id="UP001209540">
    <property type="component" value="Unassembled WGS sequence"/>
</dbReference>
<feature type="transmembrane region" description="Helical" evidence="1">
    <location>
        <begin position="170"/>
        <end position="193"/>
    </location>
</feature>
<evidence type="ECO:0000313" key="4">
    <source>
        <dbReference type="Proteomes" id="UP001209540"/>
    </source>
</evidence>
<gene>
    <name evidence="3" type="ORF">BDA99DRAFT_168628</name>
</gene>
<dbReference type="Pfam" id="PF16496">
    <property type="entry name" value="SWIRM-assoc_2"/>
    <property type="match status" value="1"/>
</dbReference>
<keyword evidence="1" id="KW-0812">Transmembrane</keyword>
<keyword evidence="4" id="KW-1185">Reference proteome</keyword>
<dbReference type="InterPro" id="IPR049898">
    <property type="entry name" value="MARR_BRCT_CHROMO"/>
</dbReference>
<reference evidence="3" key="1">
    <citation type="journal article" date="2022" name="IScience">
        <title>Evolution of zygomycete secretomes and the origins of terrestrial fungal ecologies.</title>
        <authorList>
            <person name="Chang Y."/>
            <person name="Wang Y."/>
            <person name="Mondo S."/>
            <person name="Ahrendt S."/>
            <person name="Andreopoulos W."/>
            <person name="Barry K."/>
            <person name="Beard J."/>
            <person name="Benny G.L."/>
            <person name="Blankenship S."/>
            <person name="Bonito G."/>
            <person name="Cuomo C."/>
            <person name="Desiro A."/>
            <person name="Gervers K.A."/>
            <person name="Hundley H."/>
            <person name="Kuo A."/>
            <person name="LaButti K."/>
            <person name="Lang B.F."/>
            <person name="Lipzen A."/>
            <person name="O'Donnell K."/>
            <person name="Pangilinan J."/>
            <person name="Reynolds N."/>
            <person name="Sandor L."/>
            <person name="Smith M.E."/>
            <person name="Tsang A."/>
            <person name="Grigoriev I.V."/>
            <person name="Stajich J.E."/>
            <person name="Spatafora J.W."/>
        </authorList>
    </citation>
    <scope>NUCLEOTIDE SEQUENCE</scope>
    <source>
        <strain evidence="3">RSA 2281</strain>
    </source>
</reference>
<feature type="domain" description="Chromo" evidence="2">
    <location>
        <begin position="1"/>
        <end position="196"/>
    </location>
</feature>
<protein>
    <recommendedName>
        <fullName evidence="2">Chromo domain-containing protein</fullName>
    </recommendedName>
</protein>
<evidence type="ECO:0000256" key="1">
    <source>
        <dbReference type="SAM" id="Phobius"/>
    </source>
</evidence>
<comment type="caution">
    <text evidence="3">The sequence shown here is derived from an EMBL/GenBank/DDBJ whole genome shotgun (WGS) entry which is preliminary data.</text>
</comment>
<proteinExistence type="predicted"/>
<accession>A0AAD5JUA0</accession>
<name>A0AAD5JUA0_9FUNG</name>
<organism evidence="3 4">
    <name type="scientific">Phascolomyces articulosus</name>
    <dbReference type="NCBI Taxonomy" id="60185"/>
    <lineage>
        <taxon>Eukaryota</taxon>
        <taxon>Fungi</taxon>
        <taxon>Fungi incertae sedis</taxon>
        <taxon>Mucoromycota</taxon>
        <taxon>Mucoromycotina</taxon>
        <taxon>Mucoromycetes</taxon>
        <taxon>Mucorales</taxon>
        <taxon>Lichtheimiaceae</taxon>
        <taxon>Phascolomyces</taxon>
    </lineage>
</organism>
<sequence>MAVARKAKDANVQLQFYEQSNIITCFETIKEPLLSELHHQQPDLTFKARDLSILIGYLQQFQQDFLGLNNRANNAPLRIPAKLFKFDQERPLTIDSPVYHILRAAYTYRIVHNWRKFDFGPSKKNKNADLIRSIRDELYQASLINLPTIGFDDSVPSSARKTITSLAKKIHCMLLFFLLLFKVLIRSPVIYVVKLK</sequence>
<evidence type="ECO:0000259" key="2">
    <source>
        <dbReference type="PROSITE" id="PS52032"/>
    </source>
</evidence>